<evidence type="ECO:0000313" key="8">
    <source>
        <dbReference type="EMBL" id="CAF3406101.1"/>
    </source>
</evidence>
<comment type="similarity">
    <text evidence="2">Belongs to the autoinducer-2 exporter (AI-2E) (TC 2.A.86) family.</text>
</comment>
<feature type="transmembrane region" description="Helical" evidence="6">
    <location>
        <begin position="115"/>
        <end position="139"/>
    </location>
</feature>
<dbReference type="InterPro" id="IPR002549">
    <property type="entry name" value="AI-2E-like"/>
</dbReference>
<accession>A0A817SXS8</accession>
<dbReference type="Proteomes" id="UP000663869">
    <property type="component" value="Unassembled WGS sequence"/>
</dbReference>
<keyword evidence="4 6" id="KW-1133">Transmembrane helix</keyword>
<gene>
    <name evidence="9" type="ORF">FME351_LOCUS17856</name>
    <name evidence="10" type="ORF">GRG538_LOCUS19578</name>
    <name evidence="7" type="ORF">LUA448_LOCUS8665</name>
    <name evidence="8" type="ORF">TIS948_LOCUS28150</name>
</gene>
<keyword evidence="5 6" id="KW-0472">Membrane</keyword>
<dbReference type="Proteomes" id="UP000663825">
    <property type="component" value="Unassembled WGS sequence"/>
</dbReference>
<evidence type="ECO:0008006" key="12">
    <source>
        <dbReference type="Google" id="ProtNLM"/>
    </source>
</evidence>
<feature type="transmembrane region" description="Helical" evidence="6">
    <location>
        <begin position="286"/>
        <end position="308"/>
    </location>
</feature>
<evidence type="ECO:0000256" key="3">
    <source>
        <dbReference type="ARBA" id="ARBA00022692"/>
    </source>
</evidence>
<evidence type="ECO:0000256" key="6">
    <source>
        <dbReference type="SAM" id="Phobius"/>
    </source>
</evidence>
<dbReference type="Proteomes" id="UP000663872">
    <property type="component" value="Unassembled WGS sequence"/>
</dbReference>
<feature type="transmembrane region" description="Helical" evidence="6">
    <location>
        <begin position="387"/>
        <end position="411"/>
    </location>
</feature>
<dbReference type="EMBL" id="CAJNYT010003186">
    <property type="protein sequence ID" value="CAF3537179.1"/>
    <property type="molecule type" value="Genomic_DNA"/>
</dbReference>
<evidence type="ECO:0000256" key="2">
    <source>
        <dbReference type="ARBA" id="ARBA00009773"/>
    </source>
</evidence>
<dbReference type="AlphaFoldDB" id="A0A817SXS8"/>
<dbReference type="OrthoDB" id="10062163at2759"/>
<evidence type="ECO:0000313" key="9">
    <source>
        <dbReference type="EMBL" id="CAF3519334.1"/>
    </source>
</evidence>
<evidence type="ECO:0000256" key="4">
    <source>
        <dbReference type="ARBA" id="ARBA00022989"/>
    </source>
</evidence>
<evidence type="ECO:0000313" key="7">
    <source>
        <dbReference type="EMBL" id="CAF3307463.1"/>
    </source>
</evidence>
<dbReference type="GO" id="GO:0016020">
    <property type="term" value="C:membrane"/>
    <property type="evidence" value="ECO:0007669"/>
    <property type="project" value="UniProtKB-SubCell"/>
</dbReference>
<evidence type="ECO:0000256" key="5">
    <source>
        <dbReference type="ARBA" id="ARBA00023136"/>
    </source>
</evidence>
<protein>
    <recommendedName>
        <fullName evidence="12">AI-2E family transporter</fullName>
    </recommendedName>
</protein>
<comment type="caution">
    <text evidence="7">The sequence shown here is derived from an EMBL/GenBank/DDBJ whole genome shotgun (WGS) entry which is preliminary data.</text>
</comment>
<dbReference type="EMBL" id="CAJNXB010005068">
    <property type="protein sequence ID" value="CAF3406101.1"/>
    <property type="molecule type" value="Genomic_DNA"/>
</dbReference>
<evidence type="ECO:0000313" key="11">
    <source>
        <dbReference type="Proteomes" id="UP000663833"/>
    </source>
</evidence>
<feature type="transmembrane region" description="Helical" evidence="6">
    <location>
        <begin position="314"/>
        <end position="337"/>
    </location>
</feature>
<feature type="transmembrane region" description="Helical" evidence="6">
    <location>
        <begin position="349"/>
        <end position="367"/>
    </location>
</feature>
<feature type="transmembrane region" description="Helical" evidence="6">
    <location>
        <begin position="57"/>
        <end position="77"/>
    </location>
</feature>
<evidence type="ECO:0000256" key="1">
    <source>
        <dbReference type="ARBA" id="ARBA00004141"/>
    </source>
</evidence>
<dbReference type="PANTHER" id="PTHR21716">
    <property type="entry name" value="TRANSMEMBRANE PROTEIN"/>
    <property type="match status" value="1"/>
</dbReference>
<proteinExistence type="inferred from homology"/>
<dbReference type="Pfam" id="PF01594">
    <property type="entry name" value="AI-2E_transport"/>
    <property type="match status" value="1"/>
</dbReference>
<name>A0A817SXS8_9BILA</name>
<organism evidence="7 11">
    <name type="scientific">Rotaria socialis</name>
    <dbReference type="NCBI Taxonomy" id="392032"/>
    <lineage>
        <taxon>Eukaryota</taxon>
        <taxon>Metazoa</taxon>
        <taxon>Spiralia</taxon>
        <taxon>Gnathifera</taxon>
        <taxon>Rotifera</taxon>
        <taxon>Eurotatoria</taxon>
        <taxon>Bdelloidea</taxon>
        <taxon>Philodinida</taxon>
        <taxon>Philodinidae</taxon>
        <taxon>Rotaria</taxon>
    </lineage>
</organism>
<dbReference type="EMBL" id="CAJNYD010000940">
    <property type="protein sequence ID" value="CAF3307463.1"/>
    <property type="molecule type" value="Genomic_DNA"/>
</dbReference>
<dbReference type="Proteomes" id="UP000663833">
    <property type="component" value="Unassembled WGS sequence"/>
</dbReference>
<evidence type="ECO:0000313" key="10">
    <source>
        <dbReference type="EMBL" id="CAF3537179.1"/>
    </source>
</evidence>
<dbReference type="EMBL" id="CAJNYU010002220">
    <property type="protein sequence ID" value="CAF3519334.1"/>
    <property type="molecule type" value="Genomic_DNA"/>
</dbReference>
<reference evidence="7" key="1">
    <citation type="submission" date="2021-02" db="EMBL/GenBank/DDBJ databases">
        <authorList>
            <person name="Nowell W R."/>
        </authorList>
    </citation>
    <scope>NUCLEOTIDE SEQUENCE</scope>
</reference>
<comment type="subcellular location">
    <subcellularLocation>
        <location evidence="1">Membrane</location>
        <topology evidence="1">Multi-pass membrane protein</topology>
    </subcellularLocation>
</comment>
<dbReference type="PANTHER" id="PTHR21716:SF4">
    <property type="entry name" value="TRANSMEMBRANE PROTEIN 245"/>
    <property type="match status" value="1"/>
</dbReference>
<keyword evidence="3 6" id="KW-0812">Transmembrane</keyword>
<sequence length="434" mass="47922">MTNEIKNLPPSLVTPDETIDLITDSTPLSITTSQYDRNKKNKSDMLFTRKMLIQQRLMRWCAFILSLGTIIIIWRYISILILAVWLSSICRPFLEWLVNHLPLMNRCREKSSRSAIAAFLLVFLVIVVILPIILIIIALTGSTLDFVANLSNSTTARNAINLLVPPMNKNDHNNSKESSSLNSTNESFIDFIKGGKNATFNILERFLIQRDAITDVVQLFGGKALSVLSTVAGATVQFIVGILIFLVSTYTFLLNGIELWAWTVAHGPLSAKHMNRLKNAFQETGRGLLIGVCLTCAVQGIVAAIAYLCLQIPRWYALGVLTGFCSLIPILGTAIVWIPITIGLFIQQAYFKAVIMIVVGVLAIGSVDNLLRPFFSKMGSLQMSTLLLLLTIFGGLELLGAWGALLGPLIVRLATEAIILVREDEDDQEQNEVS</sequence>